<keyword evidence="2" id="KW-1185">Reference proteome</keyword>
<feature type="non-terminal residue" evidence="1">
    <location>
        <position position="1"/>
    </location>
</feature>
<organism evidence="1 2">
    <name type="scientific">Staurois parvus</name>
    <dbReference type="NCBI Taxonomy" id="386267"/>
    <lineage>
        <taxon>Eukaryota</taxon>
        <taxon>Metazoa</taxon>
        <taxon>Chordata</taxon>
        <taxon>Craniata</taxon>
        <taxon>Vertebrata</taxon>
        <taxon>Euteleostomi</taxon>
        <taxon>Amphibia</taxon>
        <taxon>Batrachia</taxon>
        <taxon>Anura</taxon>
        <taxon>Neobatrachia</taxon>
        <taxon>Ranoidea</taxon>
        <taxon>Ranidae</taxon>
        <taxon>Staurois</taxon>
    </lineage>
</organism>
<feature type="non-terminal residue" evidence="1">
    <location>
        <position position="98"/>
    </location>
</feature>
<accession>A0ABN9BVS4</accession>
<gene>
    <name evidence="1" type="ORF">SPARVUS_LOCUS3770118</name>
</gene>
<comment type="caution">
    <text evidence="1">The sequence shown here is derived from an EMBL/GenBank/DDBJ whole genome shotgun (WGS) entry which is preliminary data.</text>
</comment>
<reference evidence="1" key="1">
    <citation type="submission" date="2023-05" db="EMBL/GenBank/DDBJ databases">
        <authorList>
            <person name="Stuckert A."/>
        </authorList>
    </citation>
    <scope>NUCLEOTIDE SEQUENCE</scope>
</reference>
<evidence type="ECO:0000313" key="2">
    <source>
        <dbReference type="Proteomes" id="UP001162483"/>
    </source>
</evidence>
<name>A0ABN9BVS4_9NEOB</name>
<sequence length="98" mass="10234">SSGHSRLLGAPTASSLLWGHPLLRVSIQPSSLSLLIGSLAVIDSSGSQWLPLPSQLMRRGSPGIAETPLHIDGLKGALVSIRGGWGGFCTQTVFYLQA</sequence>
<proteinExistence type="predicted"/>
<evidence type="ECO:0000313" key="1">
    <source>
        <dbReference type="EMBL" id="CAI9551614.1"/>
    </source>
</evidence>
<dbReference type="EMBL" id="CATNWA010006196">
    <property type="protein sequence ID" value="CAI9551614.1"/>
    <property type="molecule type" value="Genomic_DNA"/>
</dbReference>
<protein>
    <submittedName>
        <fullName evidence="1">Uncharacterized protein</fullName>
    </submittedName>
</protein>
<dbReference type="Proteomes" id="UP001162483">
    <property type="component" value="Unassembled WGS sequence"/>
</dbReference>